<evidence type="ECO:0000256" key="3">
    <source>
        <dbReference type="SAM" id="MobiDB-lite"/>
    </source>
</evidence>
<evidence type="ECO:0008006" key="7">
    <source>
        <dbReference type="Google" id="ProtNLM"/>
    </source>
</evidence>
<dbReference type="Proteomes" id="UP000188320">
    <property type="component" value="Unassembled WGS sequence"/>
</dbReference>
<dbReference type="Pfam" id="PF13041">
    <property type="entry name" value="PPR_2"/>
    <property type="match status" value="1"/>
</dbReference>
<feature type="repeat" description="PPR" evidence="2">
    <location>
        <begin position="60"/>
        <end position="94"/>
    </location>
</feature>
<dbReference type="InterPro" id="IPR011990">
    <property type="entry name" value="TPR-like_helical_dom_sf"/>
</dbReference>
<evidence type="ECO:0000313" key="4">
    <source>
        <dbReference type="EMBL" id="OMH82439.1"/>
    </source>
</evidence>
<dbReference type="InterPro" id="IPR050667">
    <property type="entry name" value="PPR-containing_protein"/>
</dbReference>
<evidence type="ECO:0000313" key="5">
    <source>
        <dbReference type="EMBL" id="OMH85225.1"/>
    </source>
</evidence>
<organism evidence="5 6">
    <name type="scientific">Zancudomyces culisetae</name>
    <name type="common">Gut fungus</name>
    <name type="synonym">Smittium culisetae</name>
    <dbReference type="NCBI Taxonomy" id="1213189"/>
    <lineage>
        <taxon>Eukaryota</taxon>
        <taxon>Fungi</taxon>
        <taxon>Fungi incertae sedis</taxon>
        <taxon>Zoopagomycota</taxon>
        <taxon>Kickxellomycotina</taxon>
        <taxon>Harpellomycetes</taxon>
        <taxon>Harpellales</taxon>
        <taxon>Legeriomycetaceae</taxon>
        <taxon>Zancudomyces</taxon>
    </lineage>
</organism>
<evidence type="ECO:0000256" key="1">
    <source>
        <dbReference type="ARBA" id="ARBA00022737"/>
    </source>
</evidence>
<name>A0A1R1PW66_ZANCU</name>
<dbReference type="Gene3D" id="1.25.40.10">
    <property type="entry name" value="Tetratricopeptide repeat domain"/>
    <property type="match status" value="1"/>
</dbReference>
<feature type="region of interest" description="Disordered" evidence="3">
    <location>
        <begin position="509"/>
        <end position="535"/>
    </location>
</feature>
<gene>
    <name evidence="5" type="ORF">AX774_g1229</name>
    <name evidence="4" type="ORF">AX774_g4079</name>
</gene>
<reference evidence="5" key="2">
    <citation type="submission" date="2017-01" db="EMBL/GenBank/DDBJ databases">
        <authorList>
            <person name="Mah S.A."/>
            <person name="Swanson W.J."/>
            <person name="Moy G.W."/>
            <person name="Vacquier V.D."/>
        </authorList>
    </citation>
    <scope>NUCLEOTIDE SEQUENCE [LARGE SCALE GENOMIC DNA]</scope>
    <source>
        <strain evidence="5">COL-18-3</strain>
    </source>
</reference>
<dbReference type="AlphaFoldDB" id="A0A1R1PW66"/>
<dbReference type="NCBIfam" id="TIGR00756">
    <property type="entry name" value="PPR"/>
    <property type="match status" value="1"/>
</dbReference>
<dbReference type="EMBL" id="LSSK01000665">
    <property type="protein sequence ID" value="OMH82439.1"/>
    <property type="molecule type" value="Genomic_DNA"/>
</dbReference>
<dbReference type="InterPro" id="IPR002885">
    <property type="entry name" value="PPR_rpt"/>
</dbReference>
<dbReference type="OrthoDB" id="185373at2759"/>
<keyword evidence="6" id="KW-1185">Reference proteome</keyword>
<dbReference type="EMBL" id="LSSK01000102">
    <property type="protein sequence ID" value="OMH85225.1"/>
    <property type="molecule type" value="Genomic_DNA"/>
</dbReference>
<sequence>MDVRPKTIFEMMKRGYGKFPLYHSPINPSGDQEGSYQHTHSLSTRLKLSQKSVLLLPRPDSVTYGIIIGYHLTNSQPKDALKLLEEMEANGLIPHRKTVGLIISYLVDNSHLHLAIKLWLSYCHLITNLRRDTLEEPQLRQTTSVSGGRSSGVVDFKQYSRTLLSLYAMPKLISGCLSSKSTLVFGGDTCVFITDQEIHQPISKLISANMETNETSDPHFTLNDPGINSCGKEVLFASFYSKFQNWKSAIKIFLYSQENYPKLFATRNGETCTKVLNSLMSFYFNLHIDCVDKLYLDNSNDFDSDSRAALLREFECSKSIDLILSCYKNGSNPNSDTYSIIMKYVTFLARKLNSPHSSNSLAIGVNLLDKISQSLLNSCNPTTPTKPTLPSYYISQDSNYINIAPRINIHSVLYHPPDISILADDPKCQLGYLPATTTLDSHQPGATTVRQLSEFSGILLAHMLNSRLVPDINTLVLFIPAILASNSNFGTAISLWHLTTELNPKLSKKLSHGGFESTNPDTNGTSASERGNSKASKSNSALVSFKLSLLQKSSSWSSRSNVRSWLDYVGINNS</sequence>
<evidence type="ECO:0000313" key="6">
    <source>
        <dbReference type="Proteomes" id="UP000188320"/>
    </source>
</evidence>
<reference evidence="6" key="1">
    <citation type="submission" date="2017-01" db="EMBL/GenBank/DDBJ databases">
        <authorList>
            <person name="Wang Y."/>
            <person name="White M."/>
            <person name="Kvist S."/>
            <person name="Moncalvo J.-M."/>
        </authorList>
    </citation>
    <scope>NUCLEOTIDE SEQUENCE [LARGE SCALE GENOMIC DNA]</scope>
    <source>
        <strain evidence="6">COL-18-3</strain>
    </source>
</reference>
<protein>
    <recommendedName>
        <fullName evidence="7">Pentatricopeptide repeat-containing protein</fullName>
    </recommendedName>
</protein>
<feature type="compositionally biased region" description="Polar residues" evidence="3">
    <location>
        <begin position="516"/>
        <end position="535"/>
    </location>
</feature>
<keyword evidence="1" id="KW-0677">Repeat</keyword>
<dbReference type="PROSITE" id="PS51375">
    <property type="entry name" value="PPR"/>
    <property type="match status" value="1"/>
</dbReference>
<proteinExistence type="predicted"/>
<comment type="caution">
    <text evidence="5">The sequence shown here is derived from an EMBL/GenBank/DDBJ whole genome shotgun (WGS) entry which is preliminary data.</text>
</comment>
<dbReference type="PANTHER" id="PTHR47939:SF13">
    <property type="entry name" value="OS03G0201400 PROTEIN"/>
    <property type="match status" value="1"/>
</dbReference>
<accession>A0A1R1PW66</accession>
<dbReference type="PANTHER" id="PTHR47939">
    <property type="entry name" value="MEMBRANE-ASSOCIATED SALT-INDUCIBLE PROTEIN-LIKE"/>
    <property type="match status" value="1"/>
</dbReference>
<evidence type="ECO:0000256" key="2">
    <source>
        <dbReference type="PROSITE-ProRule" id="PRU00708"/>
    </source>
</evidence>